<keyword evidence="4" id="KW-1185">Reference proteome</keyword>
<evidence type="ECO:0000313" key="4">
    <source>
        <dbReference type="Proteomes" id="UP001516023"/>
    </source>
</evidence>
<feature type="chain" id="PRO_5044774451" evidence="2">
    <location>
        <begin position="33"/>
        <end position="220"/>
    </location>
</feature>
<feature type="signal peptide" evidence="2">
    <location>
        <begin position="1"/>
        <end position="32"/>
    </location>
</feature>
<dbReference type="Proteomes" id="UP001516023">
    <property type="component" value="Unassembled WGS sequence"/>
</dbReference>
<dbReference type="PANTHER" id="PTHR35283">
    <property type="entry name" value="T12C22.21 PROTEIN"/>
    <property type="match status" value="1"/>
</dbReference>
<comment type="caution">
    <text evidence="3">The sequence shown here is derived from an EMBL/GenBank/DDBJ whole genome shotgun (WGS) entry which is preliminary data.</text>
</comment>
<feature type="transmembrane region" description="Helical" evidence="1">
    <location>
        <begin position="120"/>
        <end position="144"/>
    </location>
</feature>
<organism evidence="3 4">
    <name type="scientific">Cyclotella cryptica</name>
    <dbReference type="NCBI Taxonomy" id="29204"/>
    <lineage>
        <taxon>Eukaryota</taxon>
        <taxon>Sar</taxon>
        <taxon>Stramenopiles</taxon>
        <taxon>Ochrophyta</taxon>
        <taxon>Bacillariophyta</taxon>
        <taxon>Coscinodiscophyceae</taxon>
        <taxon>Thalassiosirophycidae</taxon>
        <taxon>Stephanodiscales</taxon>
        <taxon>Stephanodiscaceae</taxon>
        <taxon>Cyclotella</taxon>
    </lineage>
</organism>
<dbReference type="InterPro" id="IPR021414">
    <property type="entry name" value="DUF3054"/>
</dbReference>
<proteinExistence type="predicted"/>
<dbReference type="PANTHER" id="PTHR35283:SF3">
    <property type="entry name" value="T12C22.21 PROTEIN"/>
    <property type="match status" value="1"/>
</dbReference>
<dbReference type="EMBL" id="JABMIG020000030">
    <property type="protein sequence ID" value="KAL3800834.1"/>
    <property type="molecule type" value="Genomic_DNA"/>
</dbReference>
<keyword evidence="1" id="KW-0472">Membrane</keyword>
<keyword evidence="1" id="KW-0812">Transmembrane</keyword>
<gene>
    <name evidence="3" type="ORF">HJC23_001671</name>
</gene>
<sequence>MNLSLSLARAFPPLPKVLLCVSLICAPLSADAFSLTQSPAQVPVMMLKPLIKVRPVRRYTSAKILLHLSEDDNDLVDASVSPTLYTPIDRPLLAIVDTVGLTIFALIGKSSHSSDGPVDLVGVFSTAFPFITAWLATSPITGIYSPDERGGDTNMATSTAIKVAKGWAVAIPLGIVLRGLLKGYAPPLPFVVVTLITTLAILAATRVLFNIVENLFVELI</sequence>
<keyword evidence="2" id="KW-0732">Signal</keyword>
<protein>
    <submittedName>
        <fullName evidence="3">Uncharacterized protein</fullName>
    </submittedName>
</protein>
<dbReference type="Pfam" id="PF11255">
    <property type="entry name" value="DUF3054"/>
    <property type="match status" value="1"/>
</dbReference>
<evidence type="ECO:0000313" key="3">
    <source>
        <dbReference type="EMBL" id="KAL3800834.1"/>
    </source>
</evidence>
<evidence type="ECO:0000256" key="1">
    <source>
        <dbReference type="SAM" id="Phobius"/>
    </source>
</evidence>
<feature type="transmembrane region" description="Helical" evidence="1">
    <location>
        <begin position="91"/>
        <end position="108"/>
    </location>
</feature>
<feature type="transmembrane region" description="Helical" evidence="1">
    <location>
        <begin position="188"/>
        <end position="209"/>
    </location>
</feature>
<name>A0ABD3QLH5_9STRA</name>
<accession>A0ABD3QLH5</accession>
<feature type="transmembrane region" description="Helical" evidence="1">
    <location>
        <begin position="164"/>
        <end position="181"/>
    </location>
</feature>
<dbReference type="AlphaFoldDB" id="A0ABD3QLH5"/>
<reference evidence="3 4" key="1">
    <citation type="journal article" date="2020" name="G3 (Bethesda)">
        <title>Improved Reference Genome for Cyclotella cryptica CCMP332, a Model for Cell Wall Morphogenesis, Salinity Adaptation, and Lipid Production in Diatoms (Bacillariophyta).</title>
        <authorList>
            <person name="Roberts W.R."/>
            <person name="Downey K.M."/>
            <person name="Ruck E.C."/>
            <person name="Traller J.C."/>
            <person name="Alverson A.J."/>
        </authorList>
    </citation>
    <scope>NUCLEOTIDE SEQUENCE [LARGE SCALE GENOMIC DNA]</scope>
    <source>
        <strain evidence="3 4">CCMP332</strain>
    </source>
</reference>
<keyword evidence="1" id="KW-1133">Transmembrane helix</keyword>
<evidence type="ECO:0000256" key="2">
    <source>
        <dbReference type="SAM" id="SignalP"/>
    </source>
</evidence>